<feature type="binding site" evidence="8">
    <location>
        <begin position="10"/>
        <end position="15"/>
    </location>
    <ligand>
        <name>ATP</name>
        <dbReference type="ChEBI" id="CHEBI:30616"/>
    </ligand>
</feature>
<dbReference type="GO" id="GO:0005524">
    <property type="term" value="F:ATP binding"/>
    <property type="evidence" value="ECO:0007669"/>
    <property type="project" value="UniProtKB-UniRule"/>
</dbReference>
<dbReference type="CDD" id="cd02022">
    <property type="entry name" value="DPCK"/>
    <property type="match status" value="1"/>
</dbReference>
<comment type="similarity">
    <text evidence="1 8">Belongs to the CoaE family.</text>
</comment>
<keyword evidence="5 8" id="KW-0418">Kinase</keyword>
<dbReference type="EC" id="2.7.1.24" evidence="8 9"/>
<dbReference type="UniPathway" id="UPA00241">
    <property type="reaction ID" value="UER00356"/>
</dbReference>
<evidence type="ECO:0000256" key="7">
    <source>
        <dbReference type="ARBA" id="ARBA00022993"/>
    </source>
</evidence>
<dbReference type="PROSITE" id="PS51219">
    <property type="entry name" value="DPCK"/>
    <property type="match status" value="1"/>
</dbReference>
<dbReference type="InterPro" id="IPR001977">
    <property type="entry name" value="Depp_CoAkinase"/>
</dbReference>
<protein>
    <recommendedName>
        <fullName evidence="8 9">Dephospho-CoA kinase</fullName>
        <ecNumber evidence="8 9">2.7.1.24</ecNumber>
    </recommendedName>
    <alternativeName>
        <fullName evidence="8">Dephosphocoenzyme A kinase</fullName>
    </alternativeName>
</protein>
<evidence type="ECO:0000256" key="8">
    <source>
        <dbReference type="HAMAP-Rule" id="MF_00376"/>
    </source>
</evidence>
<name>A0A8A7KLK3_9FIRM</name>
<dbReference type="PANTHER" id="PTHR10695:SF46">
    <property type="entry name" value="BIFUNCTIONAL COENZYME A SYNTHASE-RELATED"/>
    <property type="match status" value="1"/>
</dbReference>
<comment type="subcellular location">
    <subcellularLocation>
        <location evidence="8">Cytoplasm</location>
    </subcellularLocation>
</comment>
<keyword evidence="11" id="KW-1185">Reference proteome</keyword>
<keyword evidence="6 8" id="KW-0067">ATP-binding</keyword>
<dbReference type="KEGG" id="ifn:GM661_12480"/>
<comment type="pathway">
    <text evidence="8">Cofactor biosynthesis; coenzyme A biosynthesis; CoA from (R)-pantothenate: step 5/5.</text>
</comment>
<evidence type="ECO:0000313" key="10">
    <source>
        <dbReference type="EMBL" id="QTL98722.1"/>
    </source>
</evidence>
<dbReference type="GO" id="GO:0015937">
    <property type="term" value="P:coenzyme A biosynthetic process"/>
    <property type="evidence" value="ECO:0007669"/>
    <property type="project" value="UniProtKB-UniRule"/>
</dbReference>
<dbReference type="InterPro" id="IPR027417">
    <property type="entry name" value="P-loop_NTPase"/>
</dbReference>
<dbReference type="SUPFAM" id="SSF52540">
    <property type="entry name" value="P-loop containing nucleoside triphosphate hydrolases"/>
    <property type="match status" value="1"/>
</dbReference>
<dbReference type="EMBL" id="CP046640">
    <property type="protein sequence ID" value="QTL98722.1"/>
    <property type="molecule type" value="Genomic_DNA"/>
</dbReference>
<dbReference type="Gene3D" id="3.40.50.300">
    <property type="entry name" value="P-loop containing nucleotide triphosphate hydrolases"/>
    <property type="match status" value="1"/>
</dbReference>
<reference evidence="10" key="1">
    <citation type="submission" date="2019-12" db="EMBL/GenBank/DDBJ databases">
        <authorList>
            <person name="zhang j."/>
            <person name="sun C.M."/>
        </authorList>
    </citation>
    <scope>NUCLEOTIDE SEQUENCE</scope>
    <source>
        <strain evidence="10">NS-1</strain>
    </source>
</reference>
<dbReference type="NCBIfam" id="TIGR00152">
    <property type="entry name" value="dephospho-CoA kinase"/>
    <property type="match status" value="1"/>
</dbReference>
<evidence type="ECO:0000256" key="6">
    <source>
        <dbReference type="ARBA" id="ARBA00022840"/>
    </source>
</evidence>
<dbReference type="GO" id="GO:0005737">
    <property type="term" value="C:cytoplasm"/>
    <property type="evidence" value="ECO:0007669"/>
    <property type="project" value="UniProtKB-SubCell"/>
</dbReference>
<evidence type="ECO:0000256" key="2">
    <source>
        <dbReference type="ARBA" id="ARBA00022490"/>
    </source>
</evidence>
<dbReference type="Proteomes" id="UP000665020">
    <property type="component" value="Chromosome"/>
</dbReference>
<dbReference type="AlphaFoldDB" id="A0A8A7KLK3"/>
<accession>A0A8A7KLK3</accession>
<dbReference type="FunFam" id="3.40.50.300:FF:000991">
    <property type="entry name" value="Dephospho-CoA kinase"/>
    <property type="match status" value="1"/>
</dbReference>
<evidence type="ECO:0000256" key="9">
    <source>
        <dbReference type="NCBIfam" id="TIGR00152"/>
    </source>
</evidence>
<evidence type="ECO:0000313" key="11">
    <source>
        <dbReference type="Proteomes" id="UP000665020"/>
    </source>
</evidence>
<keyword evidence="7 8" id="KW-0173">Coenzyme A biosynthesis</keyword>
<dbReference type="PANTHER" id="PTHR10695">
    <property type="entry name" value="DEPHOSPHO-COA KINASE-RELATED"/>
    <property type="match status" value="1"/>
</dbReference>
<gene>
    <name evidence="8" type="primary">coaE</name>
    <name evidence="10" type="ORF">GM661_12480</name>
</gene>
<keyword evidence="3 8" id="KW-0808">Transferase</keyword>
<dbReference type="Pfam" id="PF01121">
    <property type="entry name" value="CoaE"/>
    <property type="match status" value="1"/>
</dbReference>
<dbReference type="HAMAP" id="MF_00376">
    <property type="entry name" value="Dephospho_CoA_kinase"/>
    <property type="match status" value="1"/>
</dbReference>
<dbReference type="RefSeq" id="WP_230867121.1">
    <property type="nucleotide sequence ID" value="NZ_CP046640.1"/>
</dbReference>
<evidence type="ECO:0000256" key="4">
    <source>
        <dbReference type="ARBA" id="ARBA00022741"/>
    </source>
</evidence>
<evidence type="ECO:0000256" key="1">
    <source>
        <dbReference type="ARBA" id="ARBA00009018"/>
    </source>
</evidence>
<comment type="catalytic activity">
    <reaction evidence="8">
        <text>3'-dephospho-CoA + ATP = ADP + CoA + H(+)</text>
        <dbReference type="Rhea" id="RHEA:18245"/>
        <dbReference type="ChEBI" id="CHEBI:15378"/>
        <dbReference type="ChEBI" id="CHEBI:30616"/>
        <dbReference type="ChEBI" id="CHEBI:57287"/>
        <dbReference type="ChEBI" id="CHEBI:57328"/>
        <dbReference type="ChEBI" id="CHEBI:456216"/>
        <dbReference type="EC" id="2.7.1.24"/>
    </reaction>
</comment>
<evidence type="ECO:0000256" key="3">
    <source>
        <dbReference type="ARBA" id="ARBA00022679"/>
    </source>
</evidence>
<sequence>MLLGLTGGIASGKSTVSAILKELGAVIIDADKIAHQSMKYGTRAWEMIVETFGQYIQNDDGSINRRRLARLVFNDQQKKKELESITHPIIISEIKNMVNSLADNEVIVIDAPLLFEVGLDELVDCVWVVYTSRDIQLERLKERDSLTTDEAVSRIEAQLSIKEKCQMADFVIDNNGGIRELKQKIIKLWSDLNENQKNSFNCT</sequence>
<dbReference type="GO" id="GO:0004140">
    <property type="term" value="F:dephospho-CoA kinase activity"/>
    <property type="evidence" value="ECO:0007669"/>
    <property type="project" value="UniProtKB-UniRule"/>
</dbReference>
<keyword evidence="2 8" id="KW-0963">Cytoplasm</keyword>
<organism evidence="10 11">
    <name type="scientific">Iocasia fonsfrigidae</name>
    <dbReference type="NCBI Taxonomy" id="2682810"/>
    <lineage>
        <taxon>Bacteria</taxon>
        <taxon>Bacillati</taxon>
        <taxon>Bacillota</taxon>
        <taxon>Clostridia</taxon>
        <taxon>Halanaerobiales</taxon>
        <taxon>Halanaerobiaceae</taxon>
        <taxon>Iocasia</taxon>
    </lineage>
</organism>
<proteinExistence type="inferred from homology"/>
<keyword evidence="4 8" id="KW-0547">Nucleotide-binding</keyword>
<comment type="function">
    <text evidence="8">Catalyzes the phosphorylation of the 3'-hydroxyl group of dephosphocoenzyme A to form coenzyme A.</text>
</comment>
<evidence type="ECO:0000256" key="5">
    <source>
        <dbReference type="ARBA" id="ARBA00022777"/>
    </source>
</evidence>